<keyword evidence="3" id="KW-1185">Reference proteome</keyword>
<name>A0A9N7Z574_PLEPL</name>
<sequence length="112" mass="12064">MDPKLFDAYCLHSKETGVDSVDPPRHSPSPEYLFWATADLIGLEHLAEAAPDNKPSSTKAASFDSVLHLAVNAAAVQREGKKKKGGRGINEHPSADIYHSHSALSEVLSSSR</sequence>
<evidence type="ECO:0000256" key="1">
    <source>
        <dbReference type="SAM" id="MobiDB-lite"/>
    </source>
</evidence>
<dbReference type="EMBL" id="CADEAL010004099">
    <property type="protein sequence ID" value="CAB1451725.1"/>
    <property type="molecule type" value="Genomic_DNA"/>
</dbReference>
<accession>A0A9N7Z574</accession>
<evidence type="ECO:0000313" key="3">
    <source>
        <dbReference type="Proteomes" id="UP001153269"/>
    </source>
</evidence>
<comment type="caution">
    <text evidence="2">The sequence shown here is derived from an EMBL/GenBank/DDBJ whole genome shotgun (WGS) entry which is preliminary data.</text>
</comment>
<dbReference type="Proteomes" id="UP001153269">
    <property type="component" value="Unassembled WGS sequence"/>
</dbReference>
<reference evidence="2" key="1">
    <citation type="submission" date="2020-03" db="EMBL/GenBank/DDBJ databases">
        <authorList>
            <person name="Weist P."/>
        </authorList>
    </citation>
    <scope>NUCLEOTIDE SEQUENCE</scope>
</reference>
<evidence type="ECO:0000313" key="2">
    <source>
        <dbReference type="EMBL" id="CAB1451725.1"/>
    </source>
</evidence>
<feature type="region of interest" description="Disordered" evidence="1">
    <location>
        <begin position="77"/>
        <end position="112"/>
    </location>
</feature>
<protein>
    <submittedName>
        <fullName evidence="2">Uncharacterized protein</fullName>
    </submittedName>
</protein>
<organism evidence="2 3">
    <name type="scientific">Pleuronectes platessa</name>
    <name type="common">European plaice</name>
    <dbReference type="NCBI Taxonomy" id="8262"/>
    <lineage>
        <taxon>Eukaryota</taxon>
        <taxon>Metazoa</taxon>
        <taxon>Chordata</taxon>
        <taxon>Craniata</taxon>
        <taxon>Vertebrata</taxon>
        <taxon>Euteleostomi</taxon>
        <taxon>Actinopterygii</taxon>
        <taxon>Neopterygii</taxon>
        <taxon>Teleostei</taxon>
        <taxon>Neoteleostei</taxon>
        <taxon>Acanthomorphata</taxon>
        <taxon>Carangaria</taxon>
        <taxon>Pleuronectiformes</taxon>
        <taxon>Pleuronectoidei</taxon>
        <taxon>Pleuronectidae</taxon>
        <taxon>Pleuronectes</taxon>
    </lineage>
</organism>
<gene>
    <name evidence="2" type="ORF">PLEPLA_LOCUS39451</name>
</gene>
<feature type="compositionally biased region" description="Low complexity" evidence="1">
    <location>
        <begin position="100"/>
        <end position="112"/>
    </location>
</feature>
<proteinExistence type="predicted"/>
<dbReference type="AlphaFoldDB" id="A0A9N7Z574"/>